<dbReference type="Pfam" id="PF23622">
    <property type="entry name" value="LRR_At1g61320_AtMIF1"/>
    <property type="match status" value="1"/>
</dbReference>
<dbReference type="InterPro" id="IPR055357">
    <property type="entry name" value="LRR_At1g61320_AtMIF1"/>
</dbReference>
<evidence type="ECO:0000313" key="3">
    <source>
        <dbReference type="Proteomes" id="UP000525078"/>
    </source>
</evidence>
<evidence type="ECO:0000259" key="1">
    <source>
        <dbReference type="SMART" id="SM00256"/>
    </source>
</evidence>
<dbReference type="Pfam" id="PF24758">
    <property type="entry name" value="LRR_At5g56370"/>
    <property type="match status" value="1"/>
</dbReference>
<organism evidence="2 3">
    <name type="scientific">Cannabis sativa</name>
    <name type="common">Hemp</name>
    <name type="synonym">Marijuana</name>
    <dbReference type="NCBI Taxonomy" id="3483"/>
    <lineage>
        <taxon>Eukaryota</taxon>
        <taxon>Viridiplantae</taxon>
        <taxon>Streptophyta</taxon>
        <taxon>Embryophyta</taxon>
        <taxon>Tracheophyta</taxon>
        <taxon>Spermatophyta</taxon>
        <taxon>Magnoliopsida</taxon>
        <taxon>eudicotyledons</taxon>
        <taxon>Gunneridae</taxon>
        <taxon>Pentapetalae</taxon>
        <taxon>rosids</taxon>
        <taxon>fabids</taxon>
        <taxon>Rosales</taxon>
        <taxon>Cannabaceae</taxon>
        <taxon>Cannabis</taxon>
    </lineage>
</organism>
<dbReference type="SUPFAM" id="SSF81383">
    <property type="entry name" value="F-box domain"/>
    <property type="match status" value="1"/>
</dbReference>
<dbReference type="InterPro" id="IPR032675">
    <property type="entry name" value="LRR_dom_sf"/>
</dbReference>
<dbReference type="Gene3D" id="3.80.10.10">
    <property type="entry name" value="Ribonuclease Inhibitor"/>
    <property type="match status" value="1"/>
</dbReference>
<protein>
    <recommendedName>
        <fullName evidence="1">F-box domain-containing protein</fullName>
    </recommendedName>
</protein>
<dbReference type="InterPro" id="IPR055411">
    <property type="entry name" value="LRR_FXL15/At3g58940/PEG3-like"/>
</dbReference>
<dbReference type="Pfam" id="PF00646">
    <property type="entry name" value="F-box"/>
    <property type="match status" value="1"/>
</dbReference>
<gene>
    <name evidence="2" type="ORF">F8388_022097</name>
</gene>
<dbReference type="SUPFAM" id="SSF52047">
    <property type="entry name" value="RNI-like"/>
    <property type="match status" value="1"/>
</dbReference>
<dbReference type="SMART" id="SM00256">
    <property type="entry name" value="FBOX"/>
    <property type="match status" value="1"/>
</dbReference>
<sequence length="534" mass="61596">MDHPTPNSYLPEPVIQSILKLLPPKDAIRASLTSKLWRSAWITSPVFEFEEKSLPFKQSDFYDYAERCLAIWSDHCDDRVNMEKLSVYSDVGADGIFFPRFVELVSIAKNRNVKIIELHNCSEDYHSHRILSTDSLWSLISACKSLDVLSMKSFQLSLAITLPVFSSVKKLVLSVIGIDNSSLRYLISCLPLLEELVFGFCFVFTELHVSSPKLKSMEVSLCANIAQNVFIDCVNLQSFTYTRAFNAHGLLKFTNCNMLKTLLIDRTEINTANALDEYLPQIPFLENLRLINCHLNEGVESVQISHSNLKSLVVTGCYRMRKVEFNTPNLRYFKYSGGIFTISKFRYCSGLLNVKLELYTGSLDGTEWFWFVRLRNFLEIFSDCGALNLSFHLEGFPEELRHYDMLPDPFYQLTHLKITNRMFPISQQANFLNAFVELFPHVETFSLKAIDCELTIKFDEDGGFNLSWIPFIRASTTDEYDKNFQEMKDCIETIVNLLSWTEENYSEEENCADEHSEMDVSRNVVKRFESALWT</sequence>
<name>A0A7J6GA34_CANSA</name>
<dbReference type="InterPro" id="IPR053772">
    <property type="entry name" value="At1g61320/At1g61330-like"/>
</dbReference>
<reference evidence="2 3" key="1">
    <citation type="journal article" date="2020" name="bioRxiv">
        <title>Sequence and annotation of 42 cannabis genomes reveals extensive copy number variation in cannabinoid synthesis and pathogen resistance genes.</title>
        <authorList>
            <person name="Mckernan K.J."/>
            <person name="Helbert Y."/>
            <person name="Kane L.T."/>
            <person name="Ebling H."/>
            <person name="Zhang L."/>
            <person name="Liu B."/>
            <person name="Eaton Z."/>
            <person name="Mclaughlin S."/>
            <person name="Kingan S."/>
            <person name="Baybayan P."/>
            <person name="Concepcion G."/>
            <person name="Jordan M."/>
            <person name="Riva A."/>
            <person name="Barbazuk W."/>
            <person name="Harkins T."/>
        </authorList>
    </citation>
    <scope>NUCLEOTIDE SEQUENCE [LARGE SCALE GENOMIC DNA]</scope>
    <source>
        <strain evidence="3">cv. Jamaican Lion 4</strain>
        <tissue evidence="2">Leaf</tissue>
    </source>
</reference>
<dbReference type="Proteomes" id="UP000525078">
    <property type="component" value="Unassembled WGS sequence"/>
</dbReference>
<dbReference type="AlphaFoldDB" id="A0A7J6GA34"/>
<dbReference type="PANTHER" id="PTHR34145">
    <property type="entry name" value="OS02G0105600 PROTEIN"/>
    <property type="match status" value="1"/>
</dbReference>
<feature type="domain" description="F-box" evidence="1">
    <location>
        <begin position="10"/>
        <end position="50"/>
    </location>
</feature>
<proteinExistence type="predicted"/>
<dbReference type="InterPro" id="IPR036047">
    <property type="entry name" value="F-box-like_dom_sf"/>
</dbReference>
<dbReference type="InterPro" id="IPR001810">
    <property type="entry name" value="F-box_dom"/>
</dbReference>
<comment type="caution">
    <text evidence="2">The sequence shown here is derived from an EMBL/GenBank/DDBJ whole genome shotgun (WGS) entry which is preliminary data.</text>
</comment>
<evidence type="ECO:0000313" key="2">
    <source>
        <dbReference type="EMBL" id="KAF4379010.1"/>
    </source>
</evidence>
<accession>A0A7J6GA34</accession>
<dbReference type="PANTHER" id="PTHR34145:SF28">
    <property type="entry name" value="F-BOX DOMAIN-CONTAINING PROTEIN"/>
    <property type="match status" value="1"/>
</dbReference>
<dbReference type="EMBL" id="JAATIP010000070">
    <property type="protein sequence ID" value="KAF4379010.1"/>
    <property type="molecule type" value="Genomic_DNA"/>
</dbReference>